<dbReference type="EMBL" id="CP118246">
    <property type="protein sequence ID" value="WDR02550.1"/>
    <property type="molecule type" value="Genomic_DNA"/>
</dbReference>
<keyword evidence="5" id="KW-1185">Reference proteome</keyword>
<feature type="compositionally biased region" description="Polar residues" evidence="2">
    <location>
        <begin position="605"/>
        <end position="621"/>
    </location>
</feature>
<dbReference type="PANTHER" id="PTHR12558:SF13">
    <property type="entry name" value="CELL DIVISION CYCLE PROTEIN 27 HOMOLOG"/>
    <property type="match status" value="1"/>
</dbReference>
<dbReference type="RefSeq" id="WP_282218952.1">
    <property type="nucleotide sequence ID" value="NZ_CP118246.1"/>
</dbReference>
<evidence type="ECO:0000256" key="2">
    <source>
        <dbReference type="SAM" id="MobiDB-lite"/>
    </source>
</evidence>
<dbReference type="Pfam" id="PF13432">
    <property type="entry name" value="TPR_16"/>
    <property type="match status" value="1"/>
</dbReference>
<dbReference type="InterPro" id="IPR011990">
    <property type="entry name" value="TPR-like_helical_dom_sf"/>
</dbReference>
<dbReference type="PROSITE" id="PS50005">
    <property type="entry name" value="TPR"/>
    <property type="match status" value="2"/>
</dbReference>
<dbReference type="Proteomes" id="UP001220530">
    <property type="component" value="Chromosome"/>
</dbReference>
<feature type="compositionally biased region" description="Low complexity" evidence="2">
    <location>
        <begin position="573"/>
        <end position="592"/>
    </location>
</feature>
<evidence type="ECO:0000256" key="1">
    <source>
        <dbReference type="PROSITE-ProRule" id="PRU00339"/>
    </source>
</evidence>
<proteinExistence type="predicted"/>
<name>A0ABY7YNS7_9HYPH</name>
<sequence length="621" mass="67360">MTKLLNRLVRPLLLAVALGGAIAPAHADSKIASIISDFLTPGVSPSGSFVAGQQALHDLRTHEAADYFGAAARDNWDSRVIVERAVVALASDGQVDQAADMAKRLLELDATNELAKVLVGTQALKNRNFAKTEQMLSSVSQDSFTAITGSILRAWAFIGDKQPDKAEALLQELSLNGLEDFLAFHRALMAEAEGNDAKAMDLAAKALEAEPYVARIVEVYARVYADNDKWDEAEAAIDNFEARGLSHPVVTRVKQEIAARKHPGKFTTSALIGAAEMYHGVGVALQRDNSTELALVFLRLALYLDPTSDVIKLAVGQLFDQNGQQAMANELYQTVPPQSMMRSTATVRVAQNLDALGDRAGAVKQLRAVVAEQPDNLDAVSVLGDMLRYDEKYDDAAIAYTRALALTGGEHPTDWRFYYVRGIAYERSKQWPKAESDFLKALKLVPDQPAVLNYLGYSWIDQDMHLERALDMIKKAVDASPQDGYIIDSLGWAYYKLGRDDEAVATLEKAVQLLPNDPEINDHLGDAYLKVGRTLEARFQWTIALAVDTVGAVTARVAPKLLEHTPDPQVSIPDAAIGTPAKAADATAPAPTTKKKKSPEAVKQSAPTGKDSPTSDQPPAH</sequence>
<feature type="signal peptide" evidence="3">
    <location>
        <begin position="1"/>
        <end position="27"/>
    </location>
</feature>
<keyword evidence="1" id="KW-0802">TPR repeat</keyword>
<reference evidence="4 5" key="1">
    <citation type="submission" date="2023-02" db="EMBL/GenBank/DDBJ databases">
        <title>Devosia algicola sp. nov., isolated from the phycosphere of marine algae.</title>
        <authorList>
            <person name="Kim J.M."/>
            <person name="Lee J.K."/>
            <person name="Choi B.J."/>
            <person name="Bayburt H."/>
            <person name="Jeon C.O."/>
        </authorList>
    </citation>
    <scope>NUCLEOTIDE SEQUENCE [LARGE SCALE GENOMIC DNA]</scope>
    <source>
        <strain evidence="4 5">G20-9</strain>
    </source>
</reference>
<feature type="chain" id="PRO_5046959236" evidence="3">
    <location>
        <begin position="28"/>
        <end position="621"/>
    </location>
</feature>
<gene>
    <name evidence="4" type="ORF">PSQ19_18510</name>
</gene>
<keyword evidence="3" id="KW-0732">Signal</keyword>
<feature type="repeat" description="TPR" evidence="1">
    <location>
        <begin position="484"/>
        <end position="517"/>
    </location>
</feature>
<dbReference type="Gene3D" id="1.25.40.10">
    <property type="entry name" value="Tetratricopeptide repeat domain"/>
    <property type="match status" value="2"/>
</dbReference>
<dbReference type="Pfam" id="PF13414">
    <property type="entry name" value="TPR_11"/>
    <property type="match status" value="1"/>
</dbReference>
<dbReference type="InterPro" id="IPR019734">
    <property type="entry name" value="TPR_rpt"/>
</dbReference>
<evidence type="ECO:0000313" key="4">
    <source>
        <dbReference type="EMBL" id="WDR02550.1"/>
    </source>
</evidence>
<protein>
    <submittedName>
        <fullName evidence="4">Tetratricopeptide repeat protein</fullName>
    </submittedName>
</protein>
<evidence type="ECO:0000313" key="5">
    <source>
        <dbReference type="Proteomes" id="UP001220530"/>
    </source>
</evidence>
<evidence type="ECO:0000256" key="3">
    <source>
        <dbReference type="SAM" id="SignalP"/>
    </source>
</evidence>
<dbReference type="SMART" id="SM00028">
    <property type="entry name" value="TPR"/>
    <property type="match status" value="6"/>
</dbReference>
<feature type="repeat" description="TPR" evidence="1">
    <location>
        <begin position="415"/>
        <end position="448"/>
    </location>
</feature>
<dbReference type="PANTHER" id="PTHR12558">
    <property type="entry name" value="CELL DIVISION CYCLE 16,23,27"/>
    <property type="match status" value="1"/>
</dbReference>
<organism evidence="4 5">
    <name type="scientific">Devosia algicola</name>
    <dbReference type="NCBI Taxonomy" id="3026418"/>
    <lineage>
        <taxon>Bacteria</taxon>
        <taxon>Pseudomonadati</taxon>
        <taxon>Pseudomonadota</taxon>
        <taxon>Alphaproteobacteria</taxon>
        <taxon>Hyphomicrobiales</taxon>
        <taxon>Devosiaceae</taxon>
        <taxon>Devosia</taxon>
    </lineage>
</organism>
<feature type="region of interest" description="Disordered" evidence="2">
    <location>
        <begin position="565"/>
        <end position="621"/>
    </location>
</feature>
<accession>A0ABY7YNS7</accession>
<dbReference type="SUPFAM" id="SSF48452">
    <property type="entry name" value="TPR-like"/>
    <property type="match status" value="2"/>
</dbReference>